<dbReference type="SMART" id="SM00849">
    <property type="entry name" value="Lactamase_B"/>
    <property type="match status" value="1"/>
</dbReference>
<dbReference type="Proteomes" id="UP000246114">
    <property type="component" value="Unassembled WGS sequence"/>
</dbReference>
<gene>
    <name evidence="2" type="ORF">DBY38_00335</name>
</gene>
<evidence type="ECO:0000313" key="3">
    <source>
        <dbReference type="Proteomes" id="UP000246114"/>
    </source>
</evidence>
<comment type="caution">
    <text evidence="2">The sequence shown here is derived from an EMBL/GenBank/DDBJ whole genome shotgun (WGS) entry which is preliminary data.</text>
</comment>
<dbReference type="Gene3D" id="3.60.15.10">
    <property type="entry name" value="Ribonuclease Z/Hydroxyacylglutathione hydrolase-like"/>
    <property type="match status" value="1"/>
</dbReference>
<evidence type="ECO:0000313" key="2">
    <source>
        <dbReference type="EMBL" id="PWL55775.1"/>
    </source>
</evidence>
<sequence length="289" mass="32477">MKIFKSKKFFIALCITISLSFLIGYKLNKNAQPECISEIHFIDVGQGDSILIHNKNYNILIDSGPGSEKSKVLKYLNKEHVKKLDYIIATHPHEDHIGAMDKIINHFDVGTFIAPKITTPDIEFNNMINTLNSKRTAITSIPNNYRLQLDSYSYIDFLWTGENYKDDNLNNYSIVCKYTFGERSVLFTGDCEKDVENKLVASNSSLKADVLKVPHHGSSTSSTEQFINKVKPSISIISCGMGNEYGHPNKPTLQSLANINSLIFRTDINGDIILKTDGNSFSILTENKN</sequence>
<dbReference type="PANTHER" id="PTHR30619">
    <property type="entry name" value="DNA INTERNALIZATION/COMPETENCE PROTEIN COMEC/REC2"/>
    <property type="match status" value="1"/>
</dbReference>
<organism evidence="2 3">
    <name type="scientific">Clostridium cadaveris</name>
    <dbReference type="NCBI Taxonomy" id="1529"/>
    <lineage>
        <taxon>Bacteria</taxon>
        <taxon>Bacillati</taxon>
        <taxon>Bacillota</taxon>
        <taxon>Clostridia</taxon>
        <taxon>Eubacteriales</taxon>
        <taxon>Clostridiaceae</taxon>
        <taxon>Clostridium</taxon>
    </lineage>
</organism>
<dbReference type="InterPro" id="IPR036866">
    <property type="entry name" value="RibonucZ/Hydroxyglut_hydro"/>
</dbReference>
<dbReference type="SUPFAM" id="SSF56281">
    <property type="entry name" value="Metallo-hydrolase/oxidoreductase"/>
    <property type="match status" value="1"/>
</dbReference>
<name>A0A316MFA9_9CLOT</name>
<proteinExistence type="predicted"/>
<accession>A0A316MFA9</accession>
<feature type="domain" description="Metallo-beta-lactamase" evidence="1">
    <location>
        <begin position="46"/>
        <end position="241"/>
    </location>
</feature>
<keyword evidence="2" id="KW-0378">Hydrolase</keyword>
<dbReference type="CDD" id="cd07731">
    <property type="entry name" value="ComA-like_MBL-fold"/>
    <property type="match status" value="1"/>
</dbReference>
<dbReference type="Pfam" id="PF00753">
    <property type="entry name" value="Lactamase_B"/>
    <property type="match status" value="1"/>
</dbReference>
<dbReference type="EMBL" id="QAMZ01000003">
    <property type="protein sequence ID" value="PWL55775.1"/>
    <property type="molecule type" value="Genomic_DNA"/>
</dbReference>
<dbReference type="PANTHER" id="PTHR30619:SF1">
    <property type="entry name" value="RECOMBINATION PROTEIN 2"/>
    <property type="match status" value="1"/>
</dbReference>
<dbReference type="InterPro" id="IPR001279">
    <property type="entry name" value="Metallo-B-lactamas"/>
</dbReference>
<dbReference type="InterPro" id="IPR035681">
    <property type="entry name" value="ComA-like_MBL"/>
</dbReference>
<dbReference type="AlphaFoldDB" id="A0A316MFA9"/>
<reference evidence="2 3" key="1">
    <citation type="submission" date="2018-03" db="EMBL/GenBank/DDBJ databases">
        <title>The uncultured portion of the human microbiome is neutrally assembled.</title>
        <authorList>
            <person name="Jeraldo P."/>
            <person name="Boardman L."/>
            <person name="White B.A."/>
            <person name="Nelson H."/>
            <person name="Goldenfeld N."/>
            <person name="Chia N."/>
        </authorList>
    </citation>
    <scope>NUCLEOTIDE SEQUENCE [LARGE SCALE GENOMIC DNA]</scope>
    <source>
        <strain evidence="2">CIM:MAG 903</strain>
    </source>
</reference>
<dbReference type="GO" id="GO:0016787">
    <property type="term" value="F:hydrolase activity"/>
    <property type="evidence" value="ECO:0007669"/>
    <property type="project" value="UniProtKB-KW"/>
</dbReference>
<dbReference type="InterPro" id="IPR052159">
    <property type="entry name" value="Competence_DNA_uptake"/>
</dbReference>
<evidence type="ECO:0000259" key="1">
    <source>
        <dbReference type="SMART" id="SM00849"/>
    </source>
</evidence>
<protein>
    <submittedName>
        <fullName evidence="2">MBL fold metallo-hydrolase</fullName>
    </submittedName>
</protein>